<dbReference type="Pfam" id="PF01764">
    <property type="entry name" value="Lipase_3"/>
    <property type="match status" value="1"/>
</dbReference>
<comment type="caution">
    <text evidence="5">The sequence shown here is derived from an EMBL/GenBank/DDBJ whole genome shotgun (WGS) entry which is preliminary data.</text>
</comment>
<proteinExistence type="predicted"/>
<dbReference type="PANTHER" id="PTHR46640">
    <property type="entry name" value="TRIACYLGLYCEROL LIPASE, PUTATIVE (AFU_ORTHOLOGUE AFUA_6G06510)-RELATED"/>
    <property type="match status" value="1"/>
</dbReference>
<dbReference type="AlphaFoldDB" id="A0AA39UY43"/>
<keyword evidence="6" id="KW-1185">Reference proteome</keyword>
<dbReference type="SUPFAM" id="SSF53474">
    <property type="entry name" value="alpha/beta-Hydrolases"/>
    <property type="match status" value="1"/>
</dbReference>
<protein>
    <recommendedName>
        <fullName evidence="4">Fungal lipase-type domain-containing protein</fullName>
    </recommendedName>
</protein>
<name>A0AA39UY43_9LECA</name>
<keyword evidence="1 3" id="KW-0732">Signal</keyword>
<feature type="signal peptide" evidence="3">
    <location>
        <begin position="1"/>
        <end position="21"/>
    </location>
</feature>
<dbReference type="EMBL" id="JAFEKC020000021">
    <property type="protein sequence ID" value="KAK0508107.1"/>
    <property type="molecule type" value="Genomic_DNA"/>
</dbReference>
<dbReference type="CDD" id="cd00519">
    <property type="entry name" value="Lipase_3"/>
    <property type="match status" value="1"/>
</dbReference>
<feature type="domain" description="Fungal lipase-type" evidence="4">
    <location>
        <begin position="122"/>
        <end position="257"/>
    </location>
</feature>
<reference evidence="5" key="1">
    <citation type="submission" date="2023-03" db="EMBL/GenBank/DDBJ databases">
        <title>Complete genome of Cladonia borealis.</title>
        <authorList>
            <person name="Park H."/>
        </authorList>
    </citation>
    <scope>NUCLEOTIDE SEQUENCE</scope>
    <source>
        <strain evidence="5">ANT050790</strain>
    </source>
</reference>
<dbReference type="InterPro" id="IPR051299">
    <property type="entry name" value="AB_hydrolase_lip/est"/>
</dbReference>
<feature type="chain" id="PRO_5041318733" description="Fungal lipase-type domain-containing protein" evidence="3">
    <location>
        <begin position="22"/>
        <end position="316"/>
    </location>
</feature>
<evidence type="ECO:0000256" key="2">
    <source>
        <dbReference type="ARBA" id="ARBA00022801"/>
    </source>
</evidence>
<gene>
    <name evidence="5" type="ORF">JMJ35_009191</name>
</gene>
<dbReference type="GO" id="GO:0006629">
    <property type="term" value="P:lipid metabolic process"/>
    <property type="evidence" value="ECO:0007669"/>
    <property type="project" value="InterPro"/>
</dbReference>
<dbReference type="Gene3D" id="3.40.50.1820">
    <property type="entry name" value="alpha/beta hydrolase"/>
    <property type="match status" value="1"/>
</dbReference>
<evidence type="ECO:0000256" key="3">
    <source>
        <dbReference type="SAM" id="SignalP"/>
    </source>
</evidence>
<sequence>MTPFSSVMLLLLATLTSTALCGPLGKHKGEEPRYTETKGISQALFDDLQLMVQYSAATYYPSNINSTGDKLSCSRDHCKDLPKDNCPRVEEANAFTSNEFMNTIDGDDNGYLAIDDSNKLIVLAFMGSKGWVNWIRNLEISLIPADLCHECEAHEGFWKQYVPMRAEYMDLVTKAHEQYPQYRIIATGHSLGAALATFAAADIRRLDNPWYLANTELYTYGSPRVGNEATARFLSEQSEHSYRVTSMNDVVTRMPPVHDDYWHMQPEYWIRKNPDNPRPEDITVLTGYNNKKGNRHSHSLTGEPHRHYFGLIRGCD</sequence>
<accession>A0AA39UY43</accession>
<dbReference type="GO" id="GO:0016787">
    <property type="term" value="F:hydrolase activity"/>
    <property type="evidence" value="ECO:0007669"/>
    <property type="project" value="UniProtKB-KW"/>
</dbReference>
<evidence type="ECO:0000259" key="4">
    <source>
        <dbReference type="Pfam" id="PF01764"/>
    </source>
</evidence>
<dbReference type="PANTHER" id="PTHR46640:SF1">
    <property type="entry name" value="FUNGAL LIPASE-LIKE DOMAIN-CONTAINING PROTEIN-RELATED"/>
    <property type="match status" value="1"/>
</dbReference>
<organism evidence="5 6">
    <name type="scientific">Cladonia borealis</name>
    <dbReference type="NCBI Taxonomy" id="184061"/>
    <lineage>
        <taxon>Eukaryota</taxon>
        <taxon>Fungi</taxon>
        <taxon>Dikarya</taxon>
        <taxon>Ascomycota</taxon>
        <taxon>Pezizomycotina</taxon>
        <taxon>Lecanoromycetes</taxon>
        <taxon>OSLEUM clade</taxon>
        <taxon>Lecanoromycetidae</taxon>
        <taxon>Lecanorales</taxon>
        <taxon>Lecanorineae</taxon>
        <taxon>Cladoniaceae</taxon>
        <taxon>Cladonia</taxon>
    </lineage>
</organism>
<dbReference type="Proteomes" id="UP001166286">
    <property type="component" value="Unassembled WGS sequence"/>
</dbReference>
<evidence type="ECO:0000256" key="1">
    <source>
        <dbReference type="ARBA" id="ARBA00022729"/>
    </source>
</evidence>
<evidence type="ECO:0000313" key="5">
    <source>
        <dbReference type="EMBL" id="KAK0508107.1"/>
    </source>
</evidence>
<dbReference type="InterPro" id="IPR002921">
    <property type="entry name" value="Fungal_lipase-type"/>
</dbReference>
<keyword evidence="2" id="KW-0378">Hydrolase</keyword>
<evidence type="ECO:0000313" key="6">
    <source>
        <dbReference type="Proteomes" id="UP001166286"/>
    </source>
</evidence>
<dbReference type="InterPro" id="IPR029058">
    <property type="entry name" value="AB_hydrolase_fold"/>
</dbReference>